<evidence type="ECO:0000256" key="1">
    <source>
        <dbReference type="SAM" id="MobiDB-lite"/>
    </source>
</evidence>
<feature type="region of interest" description="Disordered" evidence="1">
    <location>
        <begin position="232"/>
        <end position="261"/>
    </location>
</feature>
<comment type="caution">
    <text evidence="2">The sequence shown here is derived from an EMBL/GenBank/DDBJ whole genome shotgun (WGS) entry which is preliminary data.</text>
</comment>
<proteinExistence type="predicted"/>
<feature type="compositionally biased region" description="Polar residues" evidence="1">
    <location>
        <begin position="247"/>
        <end position="257"/>
    </location>
</feature>
<evidence type="ECO:0000313" key="3">
    <source>
        <dbReference type="Proteomes" id="UP001501009"/>
    </source>
</evidence>
<sequence>MRQPVRPRVEVRIRELGPAVGEGCGVRGADSPGLEEAGQRRPGVSGRSVVPLRQHLPALSRVEHIHFVEPDIRPGAQRFQYAHQPAADPLHGRPVEQVRRPGQLAAHPGGAALSIEDLAHHQVEIELRIRRPVGCAPRHAPDLRTGQVEGRPGVVLHGQHDLEQRVPGQRTRGSQLLHQPLERHVLMREGGQARLVHPLKDPPEGGVPGEVGAYHEGVDEEADQIVQRLVGTPRHRDPDGNVAARSQAGQQDRQTGLQHDERRHVVRPCQFQEPPVHVGGQLQGHTVPAMARDRGVGAVDGEFQLLRCAGQRLTPVGDLA</sequence>
<protein>
    <submittedName>
        <fullName evidence="2">Uncharacterized protein</fullName>
    </submittedName>
</protein>
<keyword evidence="3" id="KW-1185">Reference proteome</keyword>
<evidence type="ECO:0000313" key="2">
    <source>
        <dbReference type="EMBL" id="GAA3773591.1"/>
    </source>
</evidence>
<accession>A0ABP7GR10</accession>
<dbReference type="Proteomes" id="UP001501009">
    <property type="component" value="Unassembled WGS sequence"/>
</dbReference>
<organism evidence="2 3">
    <name type="scientific">Streptomyces coacervatus</name>
    <dbReference type="NCBI Taxonomy" id="647381"/>
    <lineage>
        <taxon>Bacteria</taxon>
        <taxon>Bacillati</taxon>
        <taxon>Actinomycetota</taxon>
        <taxon>Actinomycetes</taxon>
        <taxon>Kitasatosporales</taxon>
        <taxon>Streptomycetaceae</taxon>
        <taxon>Streptomyces</taxon>
    </lineage>
</organism>
<dbReference type="EMBL" id="BAABDE010000002">
    <property type="protein sequence ID" value="GAA3773591.1"/>
    <property type="molecule type" value="Genomic_DNA"/>
</dbReference>
<feature type="region of interest" description="Disordered" evidence="1">
    <location>
        <begin position="25"/>
        <end position="47"/>
    </location>
</feature>
<reference evidence="3" key="1">
    <citation type="journal article" date="2019" name="Int. J. Syst. Evol. Microbiol.">
        <title>The Global Catalogue of Microorganisms (GCM) 10K type strain sequencing project: providing services to taxonomists for standard genome sequencing and annotation.</title>
        <authorList>
            <consortium name="The Broad Institute Genomics Platform"/>
            <consortium name="The Broad Institute Genome Sequencing Center for Infectious Disease"/>
            <person name="Wu L."/>
            <person name="Ma J."/>
        </authorList>
    </citation>
    <scope>NUCLEOTIDE SEQUENCE [LARGE SCALE GENOMIC DNA]</scope>
    <source>
        <strain evidence="3">JCM 17138</strain>
    </source>
</reference>
<gene>
    <name evidence="2" type="ORF">GCM10022403_005890</name>
</gene>
<name>A0ABP7GR10_9ACTN</name>